<protein>
    <recommendedName>
        <fullName evidence="1">Reverse transcriptase zinc-binding domain-containing protein</fullName>
    </recommendedName>
</protein>
<organism evidence="2 3">
    <name type="scientific">Lichtheimia ornata</name>
    <dbReference type="NCBI Taxonomy" id="688661"/>
    <lineage>
        <taxon>Eukaryota</taxon>
        <taxon>Fungi</taxon>
        <taxon>Fungi incertae sedis</taxon>
        <taxon>Mucoromycota</taxon>
        <taxon>Mucoromycotina</taxon>
        <taxon>Mucoromycetes</taxon>
        <taxon>Mucorales</taxon>
        <taxon>Lichtheimiaceae</taxon>
        <taxon>Lichtheimia</taxon>
    </lineage>
</organism>
<dbReference type="Proteomes" id="UP001234581">
    <property type="component" value="Unassembled WGS sequence"/>
</dbReference>
<keyword evidence="3" id="KW-1185">Reference proteome</keyword>
<dbReference type="AlphaFoldDB" id="A0AAD7V2L6"/>
<feature type="domain" description="Reverse transcriptase zinc-binding" evidence="1">
    <location>
        <begin position="332"/>
        <end position="401"/>
    </location>
</feature>
<sequence length="490" mass="57097">MSFLDKIKAKIIRHANMLKSRGLSIRGASIVANSLLLSRLWHILRVVPVPSEWIREIKKEIRSFLLPFWPKPAWDTLTLPRSHGAVGLIDIEHQSKALHFIYIQRLCKNPRITDFLSPWIIKYYQLLTGHASLLPWFLYPEYYSKQMKADPNMLQLCSVLQALPPLAICNSWSQRWLLDLPLEPTITPPPNHHKLPMQYLLSDIAYWAQDRQCFFFHTRQLPKPLHNFVQSLPQAVSIAPTILTLINSTTISIQASRILGPTPTASPPVPKSRLPSLSHWTLQVSTRCHTSVPTSTLTQLRRSWHPHWKLMLSRPRPPEILPRPLCFIYPSSFWKRFWRSEIPHKAFTPWWRLLHDSIGTRQKLHSWKIAEVDTPICRICKTEPEDLHHLFVDCPRKHQFWIDALNAFDLSATFPTKHSIWHALHTLQSAPRSYLADSTMYRFGIIIAILWRYHWRCILDHTEWNTQAAMNLLNSNILFTSSISQSVSTI</sequence>
<dbReference type="Pfam" id="PF13966">
    <property type="entry name" value="zf-RVT"/>
    <property type="match status" value="1"/>
</dbReference>
<name>A0AAD7V2L6_9FUNG</name>
<proteinExistence type="predicted"/>
<dbReference type="RefSeq" id="XP_058341474.1">
    <property type="nucleotide sequence ID" value="XM_058487652.1"/>
</dbReference>
<dbReference type="InterPro" id="IPR026960">
    <property type="entry name" value="RVT-Znf"/>
</dbReference>
<evidence type="ECO:0000259" key="1">
    <source>
        <dbReference type="Pfam" id="PF13966"/>
    </source>
</evidence>
<reference evidence="2 3" key="1">
    <citation type="submission" date="2023-03" db="EMBL/GenBank/DDBJ databases">
        <title>Genome sequence of Lichtheimia ornata CBS 291.66.</title>
        <authorList>
            <person name="Mohabir J.T."/>
            <person name="Shea T.P."/>
            <person name="Kurbessoian T."/>
            <person name="Berby B."/>
            <person name="Fontaine J."/>
            <person name="Livny J."/>
            <person name="Gnirke A."/>
            <person name="Stajich J.E."/>
            <person name="Cuomo C.A."/>
        </authorList>
    </citation>
    <scope>NUCLEOTIDE SEQUENCE [LARGE SCALE GENOMIC DNA]</scope>
    <source>
        <strain evidence="2">CBS 291.66</strain>
    </source>
</reference>
<evidence type="ECO:0000313" key="2">
    <source>
        <dbReference type="EMBL" id="KAJ8656561.1"/>
    </source>
</evidence>
<comment type="caution">
    <text evidence="2">The sequence shown here is derived from an EMBL/GenBank/DDBJ whole genome shotgun (WGS) entry which is preliminary data.</text>
</comment>
<gene>
    <name evidence="2" type="ORF">O0I10_007638</name>
</gene>
<evidence type="ECO:0000313" key="3">
    <source>
        <dbReference type="Proteomes" id="UP001234581"/>
    </source>
</evidence>
<accession>A0AAD7V2L6</accession>
<dbReference type="GeneID" id="83215046"/>
<dbReference type="EMBL" id="JARTCD010000038">
    <property type="protein sequence ID" value="KAJ8656561.1"/>
    <property type="molecule type" value="Genomic_DNA"/>
</dbReference>